<protein>
    <submittedName>
        <fullName evidence="2">dTDP-4-dehydrorhamnose reductase</fullName>
    </submittedName>
</protein>
<evidence type="ECO:0000259" key="1">
    <source>
        <dbReference type="Pfam" id="PF04321"/>
    </source>
</evidence>
<dbReference type="OrthoDB" id="25118at2"/>
<dbReference type="PANTHER" id="PTHR43242:SF1">
    <property type="entry name" value="NAD(P)-BINDING ROSSMANN-FOLD SUPERFAMILY PROTEIN"/>
    <property type="match status" value="1"/>
</dbReference>
<organism evidence="2 3">
    <name type="scientific">Krasilnikovia cinnamomea</name>
    <dbReference type="NCBI Taxonomy" id="349313"/>
    <lineage>
        <taxon>Bacteria</taxon>
        <taxon>Bacillati</taxon>
        <taxon>Actinomycetota</taxon>
        <taxon>Actinomycetes</taxon>
        <taxon>Micromonosporales</taxon>
        <taxon>Micromonosporaceae</taxon>
        <taxon>Krasilnikovia</taxon>
    </lineage>
</organism>
<evidence type="ECO:0000313" key="2">
    <source>
        <dbReference type="EMBL" id="RZU52798.1"/>
    </source>
</evidence>
<name>A0A4Q7ZP15_9ACTN</name>
<evidence type="ECO:0000313" key="3">
    <source>
        <dbReference type="Proteomes" id="UP000292564"/>
    </source>
</evidence>
<gene>
    <name evidence="2" type="ORF">EV385_4682</name>
</gene>
<proteinExistence type="predicted"/>
<accession>A0A4Q7ZP15</accession>
<dbReference type="InterPro" id="IPR036291">
    <property type="entry name" value="NAD(P)-bd_dom_sf"/>
</dbReference>
<comment type="caution">
    <text evidence="2">The sequence shown here is derived from an EMBL/GenBank/DDBJ whole genome shotgun (WGS) entry which is preliminary data.</text>
</comment>
<dbReference type="RefSeq" id="WP_130511368.1">
    <property type="nucleotide sequence ID" value="NZ_SHKY01000001.1"/>
</dbReference>
<feature type="domain" description="RmlD-like substrate binding" evidence="1">
    <location>
        <begin position="4"/>
        <end position="264"/>
    </location>
</feature>
<dbReference type="InterPro" id="IPR029903">
    <property type="entry name" value="RmlD-like-bd"/>
</dbReference>
<sequence>MTQRILITGATGHLGRRTAARAADAGWTVVGTYLTAPGVGAAERLDVRDPVAVRELMRRVRPDVVVHAAAGRDDWRVIADGAAHVALAAVAVRARLVHLSSDALFSGREVHYDESAQPDPVYRYGAAKAAAETAVRAIDPGAAVVRTSLILGDGTGVHEVLTHDLIAGRADGTLFTDQIRKPVHVDDLADALLELATNGHAGILNVAGADAISRYDLGVLVARRDGLDPTLIPAGTIGDRGLRLPTDVRLRTEKATALLRTRLRGAHEFLAAPVAR</sequence>
<dbReference type="EMBL" id="SHKY01000001">
    <property type="protein sequence ID" value="RZU52798.1"/>
    <property type="molecule type" value="Genomic_DNA"/>
</dbReference>
<dbReference type="SUPFAM" id="SSF51735">
    <property type="entry name" value="NAD(P)-binding Rossmann-fold domains"/>
    <property type="match status" value="1"/>
</dbReference>
<reference evidence="2 3" key="1">
    <citation type="submission" date="2019-02" db="EMBL/GenBank/DDBJ databases">
        <title>Sequencing the genomes of 1000 actinobacteria strains.</title>
        <authorList>
            <person name="Klenk H.-P."/>
        </authorList>
    </citation>
    <scope>NUCLEOTIDE SEQUENCE [LARGE SCALE GENOMIC DNA]</scope>
    <source>
        <strain evidence="2 3">DSM 45162</strain>
    </source>
</reference>
<dbReference type="PANTHER" id="PTHR43242">
    <property type="entry name" value="NAD(P)-BINDING ROSSMANN-FOLD SUPERFAMILY PROTEIN"/>
    <property type="match status" value="1"/>
</dbReference>
<keyword evidence="3" id="KW-1185">Reference proteome</keyword>
<dbReference type="Pfam" id="PF04321">
    <property type="entry name" value="RmlD_sub_bind"/>
    <property type="match status" value="1"/>
</dbReference>
<dbReference type="Gene3D" id="3.40.50.720">
    <property type="entry name" value="NAD(P)-binding Rossmann-like Domain"/>
    <property type="match status" value="1"/>
</dbReference>
<dbReference type="Proteomes" id="UP000292564">
    <property type="component" value="Unassembled WGS sequence"/>
</dbReference>
<dbReference type="AlphaFoldDB" id="A0A4Q7ZP15"/>